<comment type="caution">
    <text evidence="1">The sequence shown here is derived from an EMBL/GenBank/DDBJ whole genome shotgun (WGS) entry which is preliminary data.</text>
</comment>
<accession>A0ACC1B9R4</accession>
<dbReference type="Proteomes" id="UP001164250">
    <property type="component" value="Chromosome 6"/>
</dbReference>
<dbReference type="EMBL" id="CM047902">
    <property type="protein sequence ID" value="KAJ0095614.1"/>
    <property type="molecule type" value="Genomic_DNA"/>
</dbReference>
<evidence type="ECO:0000313" key="1">
    <source>
        <dbReference type="EMBL" id="KAJ0095614.1"/>
    </source>
</evidence>
<organism evidence="1 2">
    <name type="scientific">Pistacia atlantica</name>
    <dbReference type="NCBI Taxonomy" id="434234"/>
    <lineage>
        <taxon>Eukaryota</taxon>
        <taxon>Viridiplantae</taxon>
        <taxon>Streptophyta</taxon>
        <taxon>Embryophyta</taxon>
        <taxon>Tracheophyta</taxon>
        <taxon>Spermatophyta</taxon>
        <taxon>Magnoliopsida</taxon>
        <taxon>eudicotyledons</taxon>
        <taxon>Gunneridae</taxon>
        <taxon>Pentapetalae</taxon>
        <taxon>rosids</taxon>
        <taxon>malvids</taxon>
        <taxon>Sapindales</taxon>
        <taxon>Anacardiaceae</taxon>
        <taxon>Pistacia</taxon>
    </lineage>
</organism>
<evidence type="ECO:0000313" key="2">
    <source>
        <dbReference type="Proteomes" id="UP001164250"/>
    </source>
</evidence>
<gene>
    <name evidence="1" type="ORF">Patl1_15113</name>
</gene>
<name>A0ACC1B9R4_9ROSI</name>
<proteinExistence type="predicted"/>
<reference evidence="2" key="1">
    <citation type="journal article" date="2023" name="G3 (Bethesda)">
        <title>Genome assembly and association tests identify interacting loci associated with vigor, precocity, and sex in interspecific pistachio rootstocks.</title>
        <authorList>
            <person name="Palmer W."/>
            <person name="Jacygrad E."/>
            <person name="Sagayaradj S."/>
            <person name="Cavanaugh K."/>
            <person name="Han R."/>
            <person name="Bertier L."/>
            <person name="Beede B."/>
            <person name="Kafkas S."/>
            <person name="Golino D."/>
            <person name="Preece J."/>
            <person name="Michelmore R."/>
        </authorList>
    </citation>
    <scope>NUCLEOTIDE SEQUENCE [LARGE SCALE GENOMIC DNA]</scope>
</reference>
<protein>
    <submittedName>
        <fullName evidence="1">Uncharacterized protein</fullName>
    </submittedName>
</protein>
<sequence>MCTSQHCQQGLLLVHEYVPNGTVADHLRVADFGLSRWFPTDVTHVSTATQESQGYVDPEYYCCYELTDRSDVYSFEVVLIELILSMPAVDKNRHRHEINLADFTIDQIQKCVIEELLNPCLGDNCSCRVGISMFAAEQGNKTYHGCRFGGIKGN</sequence>
<keyword evidence="2" id="KW-1185">Reference proteome</keyword>